<dbReference type="EMBL" id="GDIP01204686">
    <property type="protein sequence ID" value="JAJ18716.1"/>
    <property type="molecule type" value="Transcribed_RNA"/>
</dbReference>
<dbReference type="PROSITE" id="PS50225">
    <property type="entry name" value="SOCS"/>
    <property type="match status" value="1"/>
</dbReference>
<dbReference type="Gene3D" id="2.60.120.920">
    <property type="match status" value="1"/>
</dbReference>
<proteinExistence type="predicted"/>
<dbReference type="OrthoDB" id="10059069at2759"/>
<accession>A0A0P5B4D6</accession>
<dbReference type="PROSITE" id="PS51065">
    <property type="entry name" value="NHR"/>
    <property type="match status" value="1"/>
</dbReference>
<dbReference type="FunFam" id="2.60.120.920:FF:000074">
    <property type="entry name" value="Neuralized protein 2"/>
    <property type="match status" value="1"/>
</dbReference>
<reference evidence="4" key="2">
    <citation type="submission" date="2015-10" db="EMBL/GenBank/DDBJ databases">
        <title>EvidentialGene: Evidence-directed Construction of Complete mRNA Transcriptomes without Genomes.</title>
        <authorList>
            <person name="Gilbert D.G."/>
        </authorList>
    </citation>
    <scope>NUCLEOTIDE SEQUENCE</scope>
</reference>
<organism evidence="3">
    <name type="scientific">Daphnia magna</name>
    <dbReference type="NCBI Taxonomy" id="35525"/>
    <lineage>
        <taxon>Eukaryota</taxon>
        <taxon>Metazoa</taxon>
        <taxon>Ecdysozoa</taxon>
        <taxon>Arthropoda</taxon>
        <taxon>Crustacea</taxon>
        <taxon>Branchiopoda</taxon>
        <taxon>Diplostraca</taxon>
        <taxon>Cladocera</taxon>
        <taxon>Anomopoda</taxon>
        <taxon>Daphniidae</taxon>
        <taxon>Daphnia</taxon>
    </lineage>
</organism>
<dbReference type="InterPro" id="IPR001496">
    <property type="entry name" value="SOCS_box"/>
</dbReference>
<sequence length="250" mass="27929">MGYQILQLPYQPHQQSGAGGQINHCRVCSANQLNSQLLFSQTTNSVRFHSHHGSNIVLGENNTVAYRKASFANGLVFSERSLKPGEVFFVKITQTELGWNGHLRLGLTQLDPNTFFDLPLISFDLLPLGQTWVFSIFKAGNEDSEVRLPSEVGSLIGLHYKPYNDLFAHLHLIVDGVDRGVVESDIPYNSKPLFVVADIYGTTKEIQIRQMHEVTSLQTACKAAIMQNIAQKAVGSLPLPKFLKDFLLYR</sequence>
<dbReference type="InterPro" id="IPR037962">
    <property type="entry name" value="Neuralized"/>
</dbReference>
<dbReference type="Pfam" id="PF07525">
    <property type="entry name" value="SOCS_box"/>
    <property type="match status" value="1"/>
</dbReference>
<dbReference type="EMBL" id="GDIQ01022374">
    <property type="protein sequence ID" value="JAN72363.1"/>
    <property type="molecule type" value="Transcribed_RNA"/>
</dbReference>
<reference evidence="3" key="1">
    <citation type="submission" date="2015-10" db="EMBL/GenBank/DDBJ databases">
        <title>Daphnia magna gene sets from two clonal populations assembled and annotated with EvidentialGene.</title>
        <authorList>
            <person name="Gilbert D."/>
            <person name="Podicheti R."/>
            <person name="Orsini L."/>
            <person name="Colbourne J."/>
            <person name="Pfrender M."/>
        </authorList>
    </citation>
    <scope>NUCLEOTIDE SEQUENCE</scope>
</reference>
<evidence type="ECO:0000313" key="4">
    <source>
        <dbReference type="EMBL" id="JAN72363.1"/>
    </source>
</evidence>
<dbReference type="InterPro" id="IPR006573">
    <property type="entry name" value="NHR_dom"/>
</dbReference>
<dbReference type="AlphaFoldDB" id="A0A0P5B4D6"/>
<name>A0A0P5B4D6_9CRUS</name>
<dbReference type="SMART" id="SM00969">
    <property type="entry name" value="SOCS_box"/>
    <property type="match status" value="1"/>
</dbReference>
<dbReference type="CDD" id="cd12887">
    <property type="entry name" value="SPRY_NHR_like"/>
    <property type="match status" value="1"/>
</dbReference>
<dbReference type="InterPro" id="IPR036036">
    <property type="entry name" value="SOCS_box-like_dom_sf"/>
</dbReference>
<dbReference type="GO" id="GO:0061630">
    <property type="term" value="F:ubiquitin protein ligase activity"/>
    <property type="evidence" value="ECO:0007669"/>
    <property type="project" value="TreeGrafter"/>
</dbReference>
<dbReference type="SUPFAM" id="SSF158235">
    <property type="entry name" value="SOCS box-like"/>
    <property type="match status" value="1"/>
</dbReference>
<dbReference type="GO" id="GO:0035556">
    <property type="term" value="P:intracellular signal transduction"/>
    <property type="evidence" value="ECO:0007669"/>
    <property type="project" value="InterPro"/>
</dbReference>
<dbReference type="PANTHER" id="PTHR12429:SF8">
    <property type="entry name" value="NEURALIZED-LIKE PROTEIN 2"/>
    <property type="match status" value="1"/>
</dbReference>
<feature type="domain" description="NHR" evidence="2">
    <location>
        <begin position="45"/>
        <end position="211"/>
    </location>
</feature>
<reference evidence="3" key="3">
    <citation type="submission" date="2015-10" db="EMBL/GenBank/DDBJ databases">
        <authorList>
            <person name="Gilbert D.G."/>
        </authorList>
    </citation>
    <scope>NUCLEOTIDE SEQUENCE</scope>
</reference>
<evidence type="ECO:0000313" key="3">
    <source>
        <dbReference type="EMBL" id="JAJ18716.1"/>
    </source>
</evidence>
<protein>
    <submittedName>
        <fullName evidence="3">Neuralized protein 2</fullName>
    </submittedName>
</protein>
<dbReference type="PANTHER" id="PTHR12429">
    <property type="entry name" value="NEURALIZED"/>
    <property type="match status" value="1"/>
</dbReference>
<dbReference type="InterPro" id="IPR043136">
    <property type="entry name" value="B30.2/SPRY_sf"/>
</dbReference>
<feature type="domain" description="SOCS box" evidence="1">
    <location>
        <begin position="213"/>
        <end position="250"/>
    </location>
</feature>
<evidence type="ECO:0000259" key="2">
    <source>
        <dbReference type="PROSITE" id="PS51065"/>
    </source>
</evidence>
<evidence type="ECO:0000259" key="1">
    <source>
        <dbReference type="PROSITE" id="PS50225"/>
    </source>
</evidence>
<dbReference type="Pfam" id="PF07177">
    <property type="entry name" value="Neuralized"/>
    <property type="match status" value="1"/>
</dbReference>
<dbReference type="SMART" id="SM00588">
    <property type="entry name" value="NEUZ"/>
    <property type="match status" value="1"/>
</dbReference>